<comment type="caution">
    <text evidence="1">The sequence shown here is derived from an EMBL/GenBank/DDBJ whole genome shotgun (WGS) entry which is preliminary data.</text>
</comment>
<sequence>MLYLSQPSKVQSLETQRALNAADGYLYFNLLDEALEELGVIPDSEQKDSPVMLARIRLLLHKKEWRSAELLSAQGTGLHPDEGEFTVQRAFALHKLDRDEKAEQVILAAPDWIRRTGILHYNLACYEARLGDISTARQCIDTAIQINAGIKKSARVDPDLQSLWN</sequence>
<gene>
    <name evidence="1" type="ORF">CfE428DRAFT_4450</name>
</gene>
<dbReference type="AlphaFoldDB" id="B4D6B1"/>
<keyword evidence="2" id="KW-1185">Reference proteome</keyword>
<dbReference type="Proteomes" id="UP000005824">
    <property type="component" value="Unassembled WGS sequence"/>
</dbReference>
<evidence type="ECO:0000313" key="1">
    <source>
        <dbReference type="EMBL" id="EDY18020.1"/>
    </source>
</evidence>
<dbReference type="InterPro" id="IPR011990">
    <property type="entry name" value="TPR-like_helical_dom_sf"/>
</dbReference>
<reference evidence="1 2" key="1">
    <citation type="journal article" date="2011" name="J. Bacteriol.">
        <title>Genome sequence of Chthoniobacter flavus Ellin428, an aerobic heterotrophic soil bacterium.</title>
        <authorList>
            <person name="Kant R."/>
            <person name="van Passel M.W."/>
            <person name="Palva A."/>
            <person name="Lucas S."/>
            <person name="Lapidus A."/>
            <person name="Glavina Del Rio T."/>
            <person name="Dalin E."/>
            <person name="Tice H."/>
            <person name="Bruce D."/>
            <person name="Goodwin L."/>
            <person name="Pitluck S."/>
            <person name="Larimer F.W."/>
            <person name="Land M.L."/>
            <person name="Hauser L."/>
            <person name="Sangwan P."/>
            <person name="de Vos W.M."/>
            <person name="Janssen P.H."/>
            <person name="Smidt H."/>
        </authorList>
    </citation>
    <scope>NUCLEOTIDE SEQUENCE [LARGE SCALE GENOMIC DNA]</scope>
    <source>
        <strain evidence="1 2">Ellin428</strain>
    </source>
</reference>
<organism evidence="1 2">
    <name type="scientific">Chthoniobacter flavus Ellin428</name>
    <dbReference type="NCBI Taxonomy" id="497964"/>
    <lineage>
        <taxon>Bacteria</taxon>
        <taxon>Pseudomonadati</taxon>
        <taxon>Verrucomicrobiota</taxon>
        <taxon>Spartobacteria</taxon>
        <taxon>Chthoniobacterales</taxon>
        <taxon>Chthoniobacteraceae</taxon>
        <taxon>Chthoniobacter</taxon>
    </lineage>
</organism>
<dbReference type="EMBL" id="ABVL01000015">
    <property type="protein sequence ID" value="EDY18020.1"/>
    <property type="molecule type" value="Genomic_DNA"/>
</dbReference>
<accession>B4D6B1</accession>
<dbReference type="STRING" id="497964.CfE428DRAFT_4450"/>
<dbReference type="InParanoid" id="B4D6B1"/>
<evidence type="ECO:0000313" key="2">
    <source>
        <dbReference type="Proteomes" id="UP000005824"/>
    </source>
</evidence>
<evidence type="ECO:0008006" key="3">
    <source>
        <dbReference type="Google" id="ProtNLM"/>
    </source>
</evidence>
<protein>
    <recommendedName>
        <fullName evidence="3">TPR repeat-containing protein</fullName>
    </recommendedName>
</protein>
<dbReference type="Gene3D" id="1.25.40.10">
    <property type="entry name" value="Tetratricopeptide repeat domain"/>
    <property type="match status" value="1"/>
</dbReference>
<dbReference type="SUPFAM" id="SSF48452">
    <property type="entry name" value="TPR-like"/>
    <property type="match status" value="1"/>
</dbReference>
<name>B4D6B1_9BACT</name>
<proteinExistence type="predicted"/>
<dbReference type="NCBIfam" id="NF047558">
    <property type="entry name" value="TPR_END_plus"/>
    <property type="match status" value="1"/>
</dbReference>